<protein>
    <submittedName>
        <fullName evidence="2">Uncharacterized protein</fullName>
    </submittedName>
</protein>
<accession>A0A2T3ZYA3</accession>
<keyword evidence="1" id="KW-0472">Membrane</keyword>
<dbReference type="AlphaFoldDB" id="A0A2T3ZYA3"/>
<dbReference type="Proteomes" id="UP000241690">
    <property type="component" value="Unassembled WGS sequence"/>
</dbReference>
<evidence type="ECO:0000313" key="3">
    <source>
        <dbReference type="Proteomes" id="UP000241690"/>
    </source>
</evidence>
<proteinExistence type="predicted"/>
<evidence type="ECO:0000313" key="2">
    <source>
        <dbReference type="EMBL" id="PTB49713.1"/>
    </source>
</evidence>
<dbReference type="GeneID" id="36622466"/>
<name>A0A2T3ZYA3_TRIHA</name>
<feature type="transmembrane region" description="Helical" evidence="1">
    <location>
        <begin position="167"/>
        <end position="194"/>
    </location>
</feature>
<dbReference type="EMBL" id="KZ679690">
    <property type="protein sequence ID" value="PTB49713.1"/>
    <property type="molecule type" value="Genomic_DNA"/>
</dbReference>
<organism evidence="2 3">
    <name type="scientific">Trichoderma harzianum CBS 226.95</name>
    <dbReference type="NCBI Taxonomy" id="983964"/>
    <lineage>
        <taxon>Eukaryota</taxon>
        <taxon>Fungi</taxon>
        <taxon>Dikarya</taxon>
        <taxon>Ascomycota</taxon>
        <taxon>Pezizomycotina</taxon>
        <taxon>Sordariomycetes</taxon>
        <taxon>Hypocreomycetidae</taxon>
        <taxon>Hypocreales</taxon>
        <taxon>Hypocreaceae</taxon>
        <taxon>Trichoderma</taxon>
    </lineage>
</organism>
<gene>
    <name evidence="2" type="ORF">M431DRAFT_265713</name>
</gene>
<feature type="transmembrane region" description="Helical" evidence="1">
    <location>
        <begin position="206"/>
        <end position="226"/>
    </location>
</feature>
<reference evidence="2 3" key="1">
    <citation type="submission" date="2016-07" db="EMBL/GenBank/DDBJ databases">
        <title>Multiple horizontal gene transfer events from other fungi enriched the ability of initially mycotrophic Trichoderma (Ascomycota) to feed on dead plant biomass.</title>
        <authorList>
            <consortium name="DOE Joint Genome Institute"/>
            <person name="Aerts A."/>
            <person name="Atanasova L."/>
            <person name="Chenthamara K."/>
            <person name="Zhang J."/>
            <person name="Grujic M."/>
            <person name="Henrissat B."/>
            <person name="Kuo A."/>
            <person name="Salamov A."/>
            <person name="Lipzen A."/>
            <person name="Labutti K."/>
            <person name="Barry K."/>
            <person name="Miao Y."/>
            <person name="Rahimi M.J."/>
            <person name="Shen Q."/>
            <person name="Grigoriev I.V."/>
            <person name="Kubicek C.P."/>
            <person name="Druzhinina I.S."/>
        </authorList>
    </citation>
    <scope>NUCLEOTIDE SEQUENCE [LARGE SCALE GENOMIC DNA]</scope>
    <source>
        <strain evidence="2 3">CBS 226.95</strain>
    </source>
</reference>
<keyword evidence="3" id="KW-1185">Reference proteome</keyword>
<dbReference type="RefSeq" id="XP_024769390.1">
    <property type="nucleotide sequence ID" value="XM_024913902.1"/>
</dbReference>
<keyword evidence="1" id="KW-1133">Transmembrane helix</keyword>
<keyword evidence="1" id="KW-0812">Transmembrane</keyword>
<sequence length="228" mass="25541">MRPTDCASLMQLQLGPAVMKRAQFLPWMCCMYRYGRSSGPPPAITGPMAGVLQAKPPTNNVGPGQDDRPPGSLLSCFMRPDGLYLYPDLDAPNCRIVLLLFRPSSASSISRIPRWLRSVWLGHRPTTRHSTEHTAQSTQQCKLLVSSPPIPILERLRSPILLPPSSCFLACVNLHSFFLSLITSCKLLLLLLTIRFPAFLNFSFPLLIYFFILFFSLLSLPLCLFCSR</sequence>
<evidence type="ECO:0000256" key="1">
    <source>
        <dbReference type="SAM" id="Phobius"/>
    </source>
</evidence>